<feature type="repeat" description="ANK" evidence="3">
    <location>
        <begin position="460"/>
        <end position="492"/>
    </location>
</feature>
<keyword evidence="1" id="KW-0677">Repeat</keyword>
<dbReference type="EMBL" id="BNCO01000119">
    <property type="protein sequence ID" value="GIL68506.1"/>
    <property type="molecule type" value="Genomic_DNA"/>
</dbReference>
<feature type="domain" description="Heterokaryon incompatibility" evidence="4">
    <location>
        <begin position="104"/>
        <end position="244"/>
    </location>
</feature>
<feature type="repeat" description="ANK" evidence="3">
    <location>
        <begin position="659"/>
        <end position="691"/>
    </location>
</feature>
<feature type="repeat" description="ANK" evidence="3">
    <location>
        <begin position="626"/>
        <end position="658"/>
    </location>
</feature>
<gene>
    <name evidence="5" type="ORF">Vafri_21772</name>
</gene>
<organism evidence="5 6">
    <name type="scientific">Volvox africanus</name>
    <dbReference type="NCBI Taxonomy" id="51714"/>
    <lineage>
        <taxon>Eukaryota</taxon>
        <taxon>Viridiplantae</taxon>
        <taxon>Chlorophyta</taxon>
        <taxon>core chlorophytes</taxon>
        <taxon>Chlorophyceae</taxon>
        <taxon>CS clade</taxon>
        <taxon>Chlamydomonadales</taxon>
        <taxon>Volvocaceae</taxon>
        <taxon>Volvox</taxon>
    </lineage>
</organism>
<evidence type="ECO:0000313" key="6">
    <source>
        <dbReference type="Proteomes" id="UP000747399"/>
    </source>
</evidence>
<dbReference type="InterPro" id="IPR002110">
    <property type="entry name" value="Ankyrin_rpt"/>
</dbReference>
<dbReference type="Proteomes" id="UP000747399">
    <property type="component" value="Unassembled WGS sequence"/>
</dbReference>
<feature type="repeat" description="ANK" evidence="3">
    <location>
        <begin position="560"/>
        <end position="592"/>
    </location>
</feature>
<feature type="repeat" description="ANK" evidence="3">
    <location>
        <begin position="692"/>
        <end position="718"/>
    </location>
</feature>
<dbReference type="PRINTS" id="PR01415">
    <property type="entry name" value="ANKYRIN"/>
</dbReference>
<feature type="repeat" description="ANK" evidence="3">
    <location>
        <begin position="758"/>
        <end position="790"/>
    </location>
</feature>
<feature type="repeat" description="ANK" evidence="3">
    <location>
        <begin position="593"/>
        <end position="625"/>
    </location>
</feature>
<feature type="repeat" description="ANK" evidence="3">
    <location>
        <begin position="425"/>
        <end position="457"/>
    </location>
</feature>
<comment type="caution">
    <text evidence="5">The sequence shown here is derived from an EMBL/GenBank/DDBJ whole genome shotgun (WGS) entry which is preliminary data.</text>
</comment>
<sequence>MGCGASVDANTSQARAAPMPLPPRAENVLACIQENRPLDDLPDCVADLHYGMPASLKQAPMRLLKISNVLAWTNLRVYEEVPPSACLNLPYSEVDDALWDQAAVLSWRWGAPKPPKLQHGYSPMLQPQFSEFCEVLTRLRDNGIQYVWIDWCCVPQYSSSPMVEIMRSKVFYMRARSMVIIPTFHPIPPEGIVRLLLVKAARSLKKRGHKSPQCAAAADVMNSILAREQVAGREYFSRVWTLAERMARHGRSEQLCNWLSLEAWLGMVVDAMLKSTDDKTASQIYKKILGTEAGDLLDKILDPLAAAVKTGSMLVAEGLEEMVAQLFEMAVNMWKSQSILEEAPTKPWLLSYLEEAHTGVYQAWNEGDRVWAVYSYFCWKQLDQLQPTALLEALQDLARVAGAHRRHMVGLAKRLGVDKLLPVEEMDERLMKAAEVGDVSMVQQLIEQGANTQLTNEKEDNVTALFLSCQKGHLDVAKVLVAAGAPINGAKTSGCAPLHTAAMNGHIEVLKFLLEAGADKEVCFHDGATPLYVAAEKGKLECLQQLLDAGANKNVKLKKDGHTPLCITVLNHHTECVKALLAAGADKNLALKDGATPLYLAGEKGFADCLKLLLDAKANTELGMESGATPLYIASQNNFPACVELLVKAGANKNASRKDKATPLYISSERGHINVVNLLLEAGANIESTFQSGASPIYVAAQNNRVEVVKALIAKGANKLIKLKGGYTPIHSAALAGHVDVIKALIEAGVDKNLALDDGATPLYLAAEKGHAEAVKLLLELGADKTIGDSNGKKPKDVAKGSVSSLL</sequence>
<feature type="repeat" description="ANK" evidence="3">
    <location>
        <begin position="493"/>
        <end position="519"/>
    </location>
</feature>
<keyword evidence="2 3" id="KW-0040">ANK repeat</keyword>
<dbReference type="InterPro" id="IPR036770">
    <property type="entry name" value="Ankyrin_rpt-contain_sf"/>
</dbReference>
<reference evidence="5" key="1">
    <citation type="journal article" date="2021" name="Proc. Natl. Acad. Sci. U.S.A.">
        <title>Three genomes in the algal genus Volvox reveal the fate of a haploid sex-determining region after a transition to homothallism.</title>
        <authorList>
            <person name="Yamamoto K."/>
            <person name="Hamaji T."/>
            <person name="Kawai-Toyooka H."/>
            <person name="Matsuzaki R."/>
            <person name="Takahashi F."/>
            <person name="Nishimura Y."/>
            <person name="Kawachi M."/>
            <person name="Noguchi H."/>
            <person name="Minakuchi Y."/>
            <person name="Umen J.G."/>
            <person name="Toyoda A."/>
            <person name="Nozaki H."/>
        </authorList>
    </citation>
    <scope>NUCLEOTIDE SEQUENCE</scope>
    <source>
        <strain evidence="5">NIES-3780</strain>
    </source>
</reference>
<dbReference type="Pfam" id="PF06985">
    <property type="entry name" value="HET"/>
    <property type="match status" value="1"/>
</dbReference>
<name>A0A8J4BU27_9CHLO</name>
<keyword evidence="6" id="KW-1185">Reference proteome</keyword>
<dbReference type="SUPFAM" id="SSF48403">
    <property type="entry name" value="Ankyrin repeat"/>
    <property type="match status" value="1"/>
</dbReference>
<dbReference type="PROSITE" id="PS50297">
    <property type="entry name" value="ANK_REP_REGION"/>
    <property type="match status" value="10"/>
</dbReference>
<evidence type="ECO:0000259" key="4">
    <source>
        <dbReference type="Pfam" id="PF06985"/>
    </source>
</evidence>
<feature type="repeat" description="ANK" evidence="3">
    <location>
        <begin position="725"/>
        <end position="757"/>
    </location>
</feature>
<evidence type="ECO:0000256" key="3">
    <source>
        <dbReference type="PROSITE-ProRule" id="PRU00023"/>
    </source>
</evidence>
<dbReference type="PANTHER" id="PTHR24198">
    <property type="entry name" value="ANKYRIN REPEAT AND PROTEIN KINASE DOMAIN-CONTAINING PROTEIN"/>
    <property type="match status" value="1"/>
</dbReference>
<feature type="repeat" description="ANK" evidence="3">
    <location>
        <begin position="526"/>
        <end position="558"/>
    </location>
</feature>
<dbReference type="InterPro" id="IPR010730">
    <property type="entry name" value="HET"/>
</dbReference>
<accession>A0A8J4BU27</accession>
<proteinExistence type="predicted"/>
<dbReference type="Gene3D" id="1.25.40.20">
    <property type="entry name" value="Ankyrin repeat-containing domain"/>
    <property type="match status" value="3"/>
</dbReference>
<evidence type="ECO:0000256" key="1">
    <source>
        <dbReference type="ARBA" id="ARBA00022737"/>
    </source>
</evidence>
<evidence type="ECO:0000313" key="5">
    <source>
        <dbReference type="EMBL" id="GIL68506.1"/>
    </source>
</evidence>
<dbReference type="AlphaFoldDB" id="A0A8J4BU27"/>
<protein>
    <recommendedName>
        <fullName evidence="4">Heterokaryon incompatibility domain-containing protein</fullName>
    </recommendedName>
</protein>
<dbReference type="PROSITE" id="PS50088">
    <property type="entry name" value="ANK_REPEAT"/>
    <property type="match status" value="11"/>
</dbReference>
<dbReference type="PANTHER" id="PTHR24198:SF165">
    <property type="entry name" value="ANKYRIN REPEAT-CONTAINING PROTEIN-RELATED"/>
    <property type="match status" value="1"/>
</dbReference>
<dbReference type="SMART" id="SM00248">
    <property type="entry name" value="ANK"/>
    <property type="match status" value="11"/>
</dbReference>
<dbReference type="Pfam" id="PF12796">
    <property type="entry name" value="Ank_2"/>
    <property type="match status" value="3"/>
</dbReference>
<evidence type="ECO:0000256" key="2">
    <source>
        <dbReference type="ARBA" id="ARBA00023043"/>
    </source>
</evidence>
<dbReference type="Pfam" id="PF00023">
    <property type="entry name" value="Ank"/>
    <property type="match status" value="2"/>
</dbReference>